<dbReference type="GO" id="GO:0102559">
    <property type="term" value="F:peptide chain release factor N(5)-glutamine methyltransferase activity"/>
    <property type="evidence" value="ECO:0007669"/>
    <property type="project" value="UniProtKB-EC"/>
</dbReference>
<dbReference type="InterPro" id="IPR019874">
    <property type="entry name" value="RF_methyltr_PrmC"/>
</dbReference>
<evidence type="ECO:0000256" key="4">
    <source>
        <dbReference type="ARBA" id="ARBA00048391"/>
    </source>
</evidence>
<dbReference type="HAMAP" id="MF_02126">
    <property type="entry name" value="RF_methyltr_PrmC"/>
    <property type="match status" value="1"/>
</dbReference>
<dbReference type="Proteomes" id="UP001057025">
    <property type="component" value="Chromosome"/>
</dbReference>
<dbReference type="Pfam" id="PF17827">
    <property type="entry name" value="PrmC_N"/>
    <property type="match status" value="1"/>
</dbReference>
<dbReference type="InterPro" id="IPR050320">
    <property type="entry name" value="N5-glutamine_MTase"/>
</dbReference>
<dbReference type="Gene3D" id="3.40.50.150">
    <property type="entry name" value="Vaccinia Virus protein VP39"/>
    <property type="match status" value="1"/>
</dbReference>
<dbReference type="Gene3D" id="1.10.8.10">
    <property type="entry name" value="DNA helicase RuvA subunit, C-terminal domain"/>
    <property type="match status" value="1"/>
</dbReference>
<comment type="catalytic activity">
    <reaction evidence="4 5">
        <text>L-glutaminyl-[peptide chain release factor] + S-adenosyl-L-methionine = N(5)-methyl-L-glutaminyl-[peptide chain release factor] + S-adenosyl-L-homocysteine + H(+)</text>
        <dbReference type="Rhea" id="RHEA:42896"/>
        <dbReference type="Rhea" id="RHEA-COMP:10271"/>
        <dbReference type="Rhea" id="RHEA-COMP:10272"/>
        <dbReference type="ChEBI" id="CHEBI:15378"/>
        <dbReference type="ChEBI" id="CHEBI:30011"/>
        <dbReference type="ChEBI" id="CHEBI:57856"/>
        <dbReference type="ChEBI" id="CHEBI:59789"/>
        <dbReference type="ChEBI" id="CHEBI:61891"/>
        <dbReference type="EC" id="2.1.1.297"/>
    </reaction>
</comment>
<comment type="caution">
    <text evidence="5">Lacks conserved residue(s) required for the propagation of feature annotation.</text>
</comment>
<feature type="binding site" evidence="5">
    <location>
        <begin position="188"/>
        <end position="191"/>
    </location>
    <ligand>
        <name>substrate</name>
    </ligand>
</feature>
<dbReference type="EC" id="2.1.1.297" evidence="5"/>
<dbReference type="EMBL" id="CP097118">
    <property type="protein sequence ID" value="USS87716.1"/>
    <property type="molecule type" value="Genomic_DNA"/>
</dbReference>
<dbReference type="PANTHER" id="PTHR18895:SF74">
    <property type="entry name" value="MTRF1L RELEASE FACTOR GLUTAMINE METHYLTRANSFERASE"/>
    <property type="match status" value="1"/>
</dbReference>
<reference evidence="8" key="1">
    <citation type="submission" date="2022-05" db="EMBL/GenBank/DDBJ databases">
        <authorList>
            <person name="Oliphant S.A."/>
            <person name="Watson-Haigh N.S."/>
            <person name="Sumby K.M."/>
            <person name="Gardner J.M."/>
            <person name="Jiranek V."/>
        </authorList>
    </citation>
    <scope>NUCLEOTIDE SEQUENCE</scope>
    <source>
        <strain evidence="8">KI11_C11</strain>
    </source>
</reference>
<dbReference type="PROSITE" id="PS00092">
    <property type="entry name" value="N6_MTASE"/>
    <property type="match status" value="1"/>
</dbReference>
<feature type="binding site" evidence="5">
    <location>
        <position position="188"/>
    </location>
    <ligand>
        <name>S-adenosyl-L-methionine</name>
        <dbReference type="ChEBI" id="CHEBI:59789"/>
    </ligand>
</feature>
<dbReference type="GO" id="GO:0032259">
    <property type="term" value="P:methylation"/>
    <property type="evidence" value="ECO:0007669"/>
    <property type="project" value="UniProtKB-KW"/>
</dbReference>
<dbReference type="NCBIfam" id="TIGR00536">
    <property type="entry name" value="hemK_fam"/>
    <property type="match status" value="1"/>
</dbReference>
<dbReference type="InterPro" id="IPR007848">
    <property type="entry name" value="Small_mtfrase_dom"/>
</dbReference>
<organism evidence="8 9">
    <name type="scientific">Fructilactobacillus hinvesii</name>
    <dbReference type="NCBI Taxonomy" id="2940300"/>
    <lineage>
        <taxon>Bacteria</taxon>
        <taxon>Bacillati</taxon>
        <taxon>Bacillota</taxon>
        <taxon>Bacilli</taxon>
        <taxon>Lactobacillales</taxon>
        <taxon>Lactobacillaceae</taxon>
        <taxon>Fructilactobacillus</taxon>
    </lineage>
</organism>
<dbReference type="SUPFAM" id="SSF53335">
    <property type="entry name" value="S-adenosyl-L-methionine-dependent methyltransferases"/>
    <property type="match status" value="1"/>
</dbReference>
<proteinExistence type="inferred from homology"/>
<dbReference type="InterPro" id="IPR002052">
    <property type="entry name" value="DNA_methylase_N6_adenine_CS"/>
</dbReference>
<dbReference type="CDD" id="cd02440">
    <property type="entry name" value="AdoMet_MTases"/>
    <property type="match status" value="1"/>
</dbReference>
<evidence type="ECO:0000256" key="1">
    <source>
        <dbReference type="ARBA" id="ARBA00022603"/>
    </source>
</evidence>
<dbReference type="RefSeq" id="WP_252797006.1">
    <property type="nucleotide sequence ID" value="NZ_CP097118.1"/>
</dbReference>
<gene>
    <name evidence="5 8" type="primary">prmC</name>
    <name evidence="8" type="ORF">M3M39_06300</name>
</gene>
<evidence type="ECO:0000256" key="3">
    <source>
        <dbReference type="ARBA" id="ARBA00022691"/>
    </source>
</evidence>
<keyword evidence="2 5" id="KW-0808">Transferase</keyword>
<name>A0ABY5BT10_9LACO</name>
<dbReference type="NCBIfam" id="TIGR03534">
    <property type="entry name" value="RF_mod_PrmC"/>
    <property type="match status" value="1"/>
</dbReference>
<dbReference type="PANTHER" id="PTHR18895">
    <property type="entry name" value="HEMK METHYLTRANSFERASE"/>
    <property type="match status" value="1"/>
</dbReference>
<comment type="function">
    <text evidence="5">Methylates the class 1 translation termination release factors RF1/PrfA and RF2/PrfB on the glutamine residue of the universally conserved GGQ motif.</text>
</comment>
<keyword evidence="9" id="KW-1185">Reference proteome</keyword>
<protein>
    <recommendedName>
        <fullName evidence="5">Release factor glutamine methyltransferase</fullName>
        <shortName evidence="5">RF MTase</shortName>
        <ecNumber evidence="5">2.1.1.297</ecNumber>
    </recommendedName>
    <alternativeName>
        <fullName evidence="5">N5-glutamine methyltransferase PrmC</fullName>
    </alternativeName>
    <alternativeName>
        <fullName evidence="5">Protein-(glutamine-N5) MTase PrmC</fullName>
    </alternativeName>
    <alternativeName>
        <fullName evidence="5">Protein-glutamine N-methyltransferase PrmC</fullName>
    </alternativeName>
</protein>
<comment type="similarity">
    <text evidence="5">Belongs to the protein N5-glutamine methyltransferase family. PrmC subfamily.</text>
</comment>
<feature type="binding site" evidence="5">
    <location>
        <begin position="123"/>
        <end position="127"/>
    </location>
    <ligand>
        <name>S-adenosyl-L-methionine</name>
        <dbReference type="ChEBI" id="CHEBI:59789"/>
    </ligand>
</feature>
<evidence type="ECO:0000313" key="8">
    <source>
        <dbReference type="EMBL" id="USS87716.1"/>
    </source>
</evidence>
<dbReference type="InterPro" id="IPR004556">
    <property type="entry name" value="HemK-like"/>
</dbReference>
<feature type="binding site" evidence="5">
    <location>
        <position position="146"/>
    </location>
    <ligand>
        <name>S-adenosyl-L-methionine</name>
        <dbReference type="ChEBI" id="CHEBI:59789"/>
    </ligand>
</feature>
<sequence length="290" mass="32745">MPKFNFNTPFEALQWASLRFKEQGIVPEEARYLLMEQLGWNQTQLLSNYRNPLTTTQLTQFKQNVKRREQGEPAQYILGHAPFYGLDLQVSPAVLIPRPETEELVDWVLKDHPEPQLHVLDVGTGSGAIALALKQNRTGWTVAASDIAADALTVAQQNAQKLGLPVTFWHSDLLKTIPAQRFDVLVANPPYIASSEVNVMDQIVLDHEPVTALFAKHHGLALYEQLVQTVAPYLTTTGQVYLEIGYRQGPAVVQLWRHQFPTAQIEVRQDLAGHDRMVRIQLQERDNNGN</sequence>
<keyword evidence="1 5" id="KW-0489">Methyltransferase</keyword>
<evidence type="ECO:0000256" key="5">
    <source>
        <dbReference type="HAMAP-Rule" id="MF_02126"/>
    </source>
</evidence>
<feature type="domain" description="Release factor glutamine methyltransferase N-terminal" evidence="7">
    <location>
        <begin position="11"/>
        <end position="79"/>
    </location>
</feature>
<evidence type="ECO:0000259" key="6">
    <source>
        <dbReference type="Pfam" id="PF05175"/>
    </source>
</evidence>
<accession>A0ABY5BT10</accession>
<evidence type="ECO:0000256" key="2">
    <source>
        <dbReference type="ARBA" id="ARBA00022679"/>
    </source>
</evidence>
<dbReference type="InterPro" id="IPR029063">
    <property type="entry name" value="SAM-dependent_MTases_sf"/>
</dbReference>
<feature type="domain" description="Methyltransferase small" evidence="6">
    <location>
        <begin position="115"/>
        <end position="203"/>
    </location>
</feature>
<dbReference type="InterPro" id="IPR040758">
    <property type="entry name" value="PrmC_N"/>
</dbReference>
<dbReference type="Pfam" id="PF05175">
    <property type="entry name" value="MTS"/>
    <property type="match status" value="1"/>
</dbReference>
<keyword evidence="3 5" id="KW-0949">S-adenosyl-L-methionine</keyword>
<evidence type="ECO:0000313" key="9">
    <source>
        <dbReference type="Proteomes" id="UP001057025"/>
    </source>
</evidence>
<evidence type="ECO:0000259" key="7">
    <source>
        <dbReference type="Pfam" id="PF17827"/>
    </source>
</evidence>